<sequence>MEECHKMLTDQIDWANPEGDKDKVDISKPLPLSGPLGTDTPYLHDGYAVILIGFISLELLKTYTGNPVKEILLKLNLPDHRKEERVRLLVGSPGASTTPIYSPGSSSTPIYSSGSSTPPRYSSGASIHQSYSPGSSRNVECSNCKHLLDKITVLEATMEMYMHPEQHTVNSAALLHKVYNDMRKLDLELFVIWNVISMLPCLKLLWFF</sequence>
<evidence type="ECO:0000256" key="1">
    <source>
        <dbReference type="SAM" id="MobiDB-lite"/>
    </source>
</evidence>
<organism evidence="2 3">
    <name type="scientific">Tanacetum coccineum</name>
    <dbReference type="NCBI Taxonomy" id="301880"/>
    <lineage>
        <taxon>Eukaryota</taxon>
        <taxon>Viridiplantae</taxon>
        <taxon>Streptophyta</taxon>
        <taxon>Embryophyta</taxon>
        <taxon>Tracheophyta</taxon>
        <taxon>Spermatophyta</taxon>
        <taxon>Magnoliopsida</taxon>
        <taxon>eudicotyledons</taxon>
        <taxon>Gunneridae</taxon>
        <taxon>Pentapetalae</taxon>
        <taxon>asterids</taxon>
        <taxon>campanulids</taxon>
        <taxon>Asterales</taxon>
        <taxon>Asteraceae</taxon>
        <taxon>Asteroideae</taxon>
        <taxon>Anthemideae</taxon>
        <taxon>Anthemidinae</taxon>
        <taxon>Tanacetum</taxon>
    </lineage>
</organism>
<proteinExistence type="predicted"/>
<feature type="region of interest" description="Disordered" evidence="1">
    <location>
        <begin position="97"/>
        <end position="129"/>
    </location>
</feature>
<name>A0ABQ4XFY2_9ASTR</name>
<evidence type="ECO:0000313" key="3">
    <source>
        <dbReference type="Proteomes" id="UP001151760"/>
    </source>
</evidence>
<comment type="caution">
    <text evidence="2">The sequence shown here is derived from an EMBL/GenBank/DDBJ whole genome shotgun (WGS) entry which is preliminary data.</text>
</comment>
<accession>A0ABQ4XFY2</accession>
<evidence type="ECO:0000313" key="2">
    <source>
        <dbReference type="EMBL" id="GJS63982.1"/>
    </source>
</evidence>
<reference evidence="2" key="1">
    <citation type="journal article" date="2022" name="Int. J. Mol. Sci.">
        <title>Draft Genome of Tanacetum Coccineum: Genomic Comparison of Closely Related Tanacetum-Family Plants.</title>
        <authorList>
            <person name="Yamashiro T."/>
            <person name="Shiraishi A."/>
            <person name="Nakayama K."/>
            <person name="Satake H."/>
        </authorList>
    </citation>
    <scope>NUCLEOTIDE SEQUENCE</scope>
</reference>
<reference evidence="2" key="2">
    <citation type="submission" date="2022-01" db="EMBL/GenBank/DDBJ databases">
        <authorList>
            <person name="Yamashiro T."/>
            <person name="Shiraishi A."/>
            <person name="Satake H."/>
            <person name="Nakayama K."/>
        </authorList>
    </citation>
    <scope>NUCLEOTIDE SEQUENCE</scope>
</reference>
<feature type="compositionally biased region" description="Low complexity" evidence="1">
    <location>
        <begin position="97"/>
        <end position="124"/>
    </location>
</feature>
<protein>
    <submittedName>
        <fullName evidence="2">Uncharacterized protein</fullName>
    </submittedName>
</protein>
<dbReference type="Proteomes" id="UP001151760">
    <property type="component" value="Unassembled WGS sequence"/>
</dbReference>
<dbReference type="EMBL" id="BQNB010009469">
    <property type="protein sequence ID" value="GJS63982.1"/>
    <property type="molecule type" value="Genomic_DNA"/>
</dbReference>
<gene>
    <name evidence="2" type="ORF">Tco_0678546</name>
</gene>
<keyword evidence="3" id="KW-1185">Reference proteome</keyword>